<reference evidence="3" key="1">
    <citation type="submission" date="2016-06" db="UniProtKB">
        <authorList>
            <consortium name="WormBaseParasite"/>
        </authorList>
    </citation>
    <scope>IDENTIFICATION</scope>
</reference>
<evidence type="ECO:0000313" key="1">
    <source>
        <dbReference type="EMBL" id="VDL93053.1"/>
    </source>
</evidence>
<sequence>MLTSCASVDRGRLRIRRWILRLSLHKILTLLLIPLSPFSCGYPTVRGLRRQSGHGNSAADDPLQNLENSWLYHQSLRYRSASQTHRTNHSYKVFYLRYLTDSNVKCNDGTRAG</sequence>
<accession>A0A183SR20</accession>
<dbReference type="Proteomes" id="UP000275846">
    <property type="component" value="Unassembled WGS sequence"/>
</dbReference>
<dbReference type="WBParaSite" id="SSLN_0000688001-mRNA-1">
    <property type="protein sequence ID" value="SSLN_0000688001-mRNA-1"/>
    <property type="gene ID" value="SSLN_0000688001"/>
</dbReference>
<dbReference type="EMBL" id="UYSU01033798">
    <property type="protein sequence ID" value="VDL93053.1"/>
    <property type="molecule type" value="Genomic_DNA"/>
</dbReference>
<evidence type="ECO:0000313" key="2">
    <source>
        <dbReference type="Proteomes" id="UP000275846"/>
    </source>
</evidence>
<organism evidence="3">
    <name type="scientific">Schistocephalus solidus</name>
    <name type="common">Tapeworm</name>
    <dbReference type="NCBI Taxonomy" id="70667"/>
    <lineage>
        <taxon>Eukaryota</taxon>
        <taxon>Metazoa</taxon>
        <taxon>Spiralia</taxon>
        <taxon>Lophotrochozoa</taxon>
        <taxon>Platyhelminthes</taxon>
        <taxon>Cestoda</taxon>
        <taxon>Eucestoda</taxon>
        <taxon>Diphyllobothriidea</taxon>
        <taxon>Diphyllobothriidae</taxon>
        <taxon>Schistocephalus</taxon>
    </lineage>
</organism>
<reference evidence="1 2" key="2">
    <citation type="submission" date="2018-11" db="EMBL/GenBank/DDBJ databases">
        <authorList>
            <consortium name="Pathogen Informatics"/>
        </authorList>
    </citation>
    <scope>NUCLEOTIDE SEQUENCE [LARGE SCALE GENOMIC DNA]</scope>
    <source>
        <strain evidence="1 2">NST_G2</strain>
    </source>
</reference>
<protein>
    <submittedName>
        <fullName evidence="3">Secreted protein</fullName>
    </submittedName>
</protein>
<evidence type="ECO:0000313" key="3">
    <source>
        <dbReference type="WBParaSite" id="SSLN_0000688001-mRNA-1"/>
    </source>
</evidence>
<gene>
    <name evidence="1" type="ORF">SSLN_LOCUS6668</name>
</gene>
<proteinExistence type="predicted"/>
<name>A0A183SR20_SCHSO</name>
<keyword evidence="2" id="KW-1185">Reference proteome</keyword>
<dbReference type="AlphaFoldDB" id="A0A183SR20"/>